<keyword evidence="1" id="KW-0812">Transmembrane</keyword>
<protein>
    <submittedName>
        <fullName evidence="2">Uncharacterized protein</fullName>
    </submittedName>
</protein>
<evidence type="ECO:0000313" key="3">
    <source>
        <dbReference type="Proteomes" id="UP001469553"/>
    </source>
</evidence>
<comment type="caution">
    <text evidence="2">The sequence shown here is derived from an EMBL/GenBank/DDBJ whole genome shotgun (WGS) entry which is preliminary data.</text>
</comment>
<keyword evidence="3" id="KW-1185">Reference proteome</keyword>
<evidence type="ECO:0000313" key="2">
    <source>
        <dbReference type="EMBL" id="MEQ2284153.1"/>
    </source>
</evidence>
<gene>
    <name evidence="2" type="ORF">AMECASPLE_018603</name>
</gene>
<proteinExistence type="predicted"/>
<dbReference type="EMBL" id="JAHRIP010010860">
    <property type="protein sequence ID" value="MEQ2284153.1"/>
    <property type="molecule type" value="Genomic_DNA"/>
</dbReference>
<evidence type="ECO:0000256" key="1">
    <source>
        <dbReference type="SAM" id="Phobius"/>
    </source>
</evidence>
<feature type="transmembrane region" description="Helical" evidence="1">
    <location>
        <begin position="79"/>
        <end position="103"/>
    </location>
</feature>
<dbReference type="Proteomes" id="UP001469553">
    <property type="component" value="Unassembled WGS sequence"/>
</dbReference>
<accession>A0ABV0XRN2</accession>
<name>A0ABV0XRN2_9TELE</name>
<keyword evidence="1" id="KW-1133">Transmembrane helix</keyword>
<keyword evidence="1" id="KW-0472">Membrane</keyword>
<organism evidence="2 3">
    <name type="scientific">Ameca splendens</name>
    <dbReference type="NCBI Taxonomy" id="208324"/>
    <lineage>
        <taxon>Eukaryota</taxon>
        <taxon>Metazoa</taxon>
        <taxon>Chordata</taxon>
        <taxon>Craniata</taxon>
        <taxon>Vertebrata</taxon>
        <taxon>Euteleostomi</taxon>
        <taxon>Actinopterygii</taxon>
        <taxon>Neopterygii</taxon>
        <taxon>Teleostei</taxon>
        <taxon>Neoteleostei</taxon>
        <taxon>Acanthomorphata</taxon>
        <taxon>Ovalentaria</taxon>
        <taxon>Atherinomorphae</taxon>
        <taxon>Cyprinodontiformes</taxon>
        <taxon>Goodeidae</taxon>
        <taxon>Ameca</taxon>
    </lineage>
</organism>
<sequence length="127" mass="14488">MLSDIYIPFHKVICYPFFSYLCSSFPSFAFGGLRLCYICEICLQTNTASQNRICGRGVELGWQTATNSLWLYSGRKQKVCLCSFVYVSPLFTFVSSTSLLSVFPPQTVVNLDFMSLVEWYKVHILFG</sequence>
<reference evidence="2 3" key="1">
    <citation type="submission" date="2021-06" db="EMBL/GenBank/DDBJ databases">
        <authorList>
            <person name="Palmer J.M."/>
        </authorList>
    </citation>
    <scope>NUCLEOTIDE SEQUENCE [LARGE SCALE GENOMIC DNA]</scope>
    <source>
        <strain evidence="2 3">AS_MEX2019</strain>
        <tissue evidence="2">Muscle</tissue>
    </source>
</reference>